<gene>
    <name evidence="1" type="ORF">CCHLO57077_00019806</name>
</gene>
<dbReference type="EMBL" id="CABFNP030001303">
    <property type="protein sequence ID" value="CAI6098991.1"/>
    <property type="molecule type" value="Genomic_DNA"/>
</dbReference>
<protein>
    <submittedName>
        <fullName evidence="1">Uncharacterized protein</fullName>
    </submittedName>
</protein>
<accession>A0AA35QBJ2</accession>
<keyword evidence="2" id="KW-1185">Reference proteome</keyword>
<organism evidence="1 2">
    <name type="scientific">Clonostachys chloroleuca</name>
    <dbReference type="NCBI Taxonomy" id="1926264"/>
    <lineage>
        <taxon>Eukaryota</taxon>
        <taxon>Fungi</taxon>
        <taxon>Dikarya</taxon>
        <taxon>Ascomycota</taxon>
        <taxon>Pezizomycotina</taxon>
        <taxon>Sordariomycetes</taxon>
        <taxon>Hypocreomycetidae</taxon>
        <taxon>Hypocreales</taxon>
        <taxon>Bionectriaceae</taxon>
        <taxon>Clonostachys</taxon>
    </lineage>
</organism>
<evidence type="ECO:0000313" key="1">
    <source>
        <dbReference type="EMBL" id="CAI6098991.1"/>
    </source>
</evidence>
<dbReference type="AlphaFoldDB" id="A0AA35QBJ2"/>
<dbReference type="Proteomes" id="UP001160390">
    <property type="component" value="Unassembled WGS sequence"/>
</dbReference>
<comment type="caution">
    <text evidence="1">The sequence shown here is derived from an EMBL/GenBank/DDBJ whole genome shotgun (WGS) entry which is preliminary data.</text>
</comment>
<name>A0AA35QBJ2_9HYPO</name>
<evidence type="ECO:0000313" key="2">
    <source>
        <dbReference type="Proteomes" id="UP001160390"/>
    </source>
</evidence>
<sequence>MGVAGGVTVIKAMNSKPKRGLEDMEERDIEELDERLRRNRKREIELCIRWIAISSILHPKMSVLA</sequence>
<proteinExistence type="predicted"/>
<feature type="non-terminal residue" evidence="1">
    <location>
        <position position="65"/>
    </location>
</feature>
<reference evidence="1" key="1">
    <citation type="submission" date="2023-01" db="EMBL/GenBank/DDBJ databases">
        <authorList>
            <person name="Piombo E."/>
        </authorList>
    </citation>
    <scope>NUCLEOTIDE SEQUENCE</scope>
</reference>